<name>A0A3Q7GMU3_SOLLC</name>
<dbReference type="KEGG" id="sly:101254095"/>
<feature type="transmembrane region" description="Helical" evidence="1">
    <location>
        <begin position="64"/>
        <end position="87"/>
    </location>
</feature>
<dbReference type="GeneID" id="101254095"/>
<dbReference type="AlphaFoldDB" id="A0A3Q7GMU3"/>
<accession>A0A3Q7GMU3</accession>
<feature type="transmembrane region" description="Helical" evidence="1">
    <location>
        <begin position="191"/>
        <end position="212"/>
    </location>
</feature>
<dbReference type="InParanoid" id="A0A3Q7GMU3"/>
<dbReference type="OMA" id="SSHFHNY"/>
<dbReference type="PaxDb" id="4081-Solyc05g052750.2.1"/>
<evidence type="ECO:0000256" key="1">
    <source>
        <dbReference type="SAM" id="Phobius"/>
    </source>
</evidence>
<keyword evidence="1" id="KW-0812">Transmembrane</keyword>
<dbReference type="Gramene" id="Solyc05g052750.3.1">
    <property type="protein sequence ID" value="Solyc05g052750.3.1"/>
    <property type="gene ID" value="Solyc05g052750.3"/>
</dbReference>
<keyword evidence="1" id="KW-1133">Transmembrane helix</keyword>
<dbReference type="OrthoDB" id="1914191at2759"/>
<keyword evidence="4" id="KW-1185">Reference proteome</keyword>
<dbReference type="PANTHER" id="PTHR34953:SF1">
    <property type="entry name" value="ALPHA_BETA HYDROLASE RELATED PROTEIN"/>
    <property type="match status" value="1"/>
</dbReference>
<dbReference type="InterPro" id="IPR019498">
    <property type="entry name" value="MENTAL"/>
</dbReference>
<feature type="transmembrane region" description="Helical" evidence="1">
    <location>
        <begin position="153"/>
        <end position="171"/>
    </location>
</feature>
<dbReference type="PANTHER" id="PTHR34953">
    <property type="entry name" value="ALPHA/BETA HYDROLASE RELATED PROTEIN"/>
    <property type="match status" value="1"/>
</dbReference>
<dbReference type="RefSeq" id="XP_004239929.1">
    <property type="nucleotide sequence ID" value="XM_004239881.5"/>
</dbReference>
<feature type="transmembrane region" description="Helical" evidence="1">
    <location>
        <begin position="119"/>
        <end position="141"/>
    </location>
</feature>
<proteinExistence type="predicted"/>
<sequence>MRVIFQFIFSIFSLSQIIKHLAFVLKILHFPTIFSAPKPQEISLLEMGFLKEDRKTKVLRWVKTLFFLISMLISLLLFSAPILIVIADTLLPSLLLSASISLSSLSIQSLSSHLSNYDFRYSLVDIPLISIVRSVIILCVYSLCDGPRLSRGPYLGIATICSVSSLVFVSLKASYVFAHSSSMDRGGYVRVMEMALFVCSLALAVAHVVVAYRISCRERRKLLVYKIDIEAVSALKTGSFYRYLKVTPFRKTEVKLKSTESIST</sequence>
<feature type="domain" description="MENTAL" evidence="2">
    <location>
        <begin position="82"/>
        <end position="221"/>
    </location>
</feature>
<evidence type="ECO:0000313" key="4">
    <source>
        <dbReference type="Proteomes" id="UP000004994"/>
    </source>
</evidence>
<dbReference type="FunCoup" id="A0A3Q7GMU3">
    <property type="interactions" value="412"/>
</dbReference>
<gene>
    <name evidence="3" type="primary">LOC101254095</name>
</gene>
<dbReference type="STRING" id="4081.A0A3Q7GMU3"/>
<evidence type="ECO:0000313" key="3">
    <source>
        <dbReference type="EnsemblPlants" id="Solyc05g052750.3.1"/>
    </source>
</evidence>
<reference evidence="3" key="1">
    <citation type="journal article" date="2012" name="Nature">
        <title>The tomato genome sequence provides insights into fleshy fruit evolution.</title>
        <authorList>
            <consortium name="Tomato Genome Consortium"/>
        </authorList>
    </citation>
    <scope>NUCLEOTIDE SEQUENCE [LARGE SCALE GENOMIC DNA]</scope>
    <source>
        <strain evidence="3">cv. Heinz 1706</strain>
    </source>
</reference>
<dbReference type="EnsemblPlants" id="Solyc05g052750.3.1">
    <property type="protein sequence ID" value="Solyc05g052750.3.1"/>
    <property type="gene ID" value="Solyc05g052750.3"/>
</dbReference>
<keyword evidence="1" id="KW-0472">Membrane</keyword>
<evidence type="ECO:0000259" key="2">
    <source>
        <dbReference type="Pfam" id="PF10457"/>
    </source>
</evidence>
<dbReference type="Pfam" id="PF10457">
    <property type="entry name" value="MENTAL"/>
    <property type="match status" value="1"/>
</dbReference>
<reference evidence="3" key="2">
    <citation type="submission" date="2019-01" db="UniProtKB">
        <authorList>
            <consortium name="EnsemblPlants"/>
        </authorList>
    </citation>
    <scope>IDENTIFICATION</scope>
    <source>
        <strain evidence="3">cv. Heinz 1706</strain>
    </source>
</reference>
<organism evidence="3">
    <name type="scientific">Solanum lycopersicum</name>
    <name type="common">Tomato</name>
    <name type="synonym">Lycopersicon esculentum</name>
    <dbReference type="NCBI Taxonomy" id="4081"/>
    <lineage>
        <taxon>Eukaryota</taxon>
        <taxon>Viridiplantae</taxon>
        <taxon>Streptophyta</taxon>
        <taxon>Embryophyta</taxon>
        <taxon>Tracheophyta</taxon>
        <taxon>Spermatophyta</taxon>
        <taxon>Magnoliopsida</taxon>
        <taxon>eudicotyledons</taxon>
        <taxon>Gunneridae</taxon>
        <taxon>Pentapetalae</taxon>
        <taxon>asterids</taxon>
        <taxon>lamiids</taxon>
        <taxon>Solanales</taxon>
        <taxon>Solanaceae</taxon>
        <taxon>Solanoideae</taxon>
        <taxon>Solaneae</taxon>
        <taxon>Solanum</taxon>
        <taxon>Solanum subgen. Lycopersicon</taxon>
    </lineage>
</organism>
<protein>
    <recommendedName>
        <fullName evidence="2">MENTAL domain-containing protein</fullName>
    </recommendedName>
</protein>
<dbReference type="Proteomes" id="UP000004994">
    <property type="component" value="Chromosome 5"/>
</dbReference>